<dbReference type="Proteomes" id="UP001056120">
    <property type="component" value="Linkage Group LG19"/>
</dbReference>
<name>A0ACB9DCB7_9ASTR</name>
<evidence type="ECO:0000313" key="2">
    <source>
        <dbReference type="Proteomes" id="UP001056120"/>
    </source>
</evidence>
<sequence length="339" mass="37153">MTRNHVGSARAGVRRLTLELGLQKIKDAVQELKSKSCSAKAGFQIAVSPGSKALSWFCCQDPSLGVFPQFFASTGVEKYQTVDSTHLMAYGLFENKSLYMFIPQIELVESDSLSILTATLAWDDSSLRAYEEAFDAIFYLTTADNCLNRCVSSVLRKFNMMVDEHAQMENASLSSQFSLRLSSTITVSNNMLDQSRDINSLKGSSNINTLWASLMIEEWSCSSPLAIAATSHPMISCIACIDERSLAFHAIGYARGCHKPAVVIKSSGTADLGFFQIDEVDSDSQRAPHQRNVVHGCDSPENGKREIGGASPQQMTYGSARRSRWKRRCCLVAVAVADG</sequence>
<comment type="caution">
    <text evidence="1">The sequence shown here is derived from an EMBL/GenBank/DDBJ whole genome shotgun (WGS) entry which is preliminary data.</text>
</comment>
<gene>
    <name evidence="1" type="ORF">L1987_57331</name>
</gene>
<reference evidence="1 2" key="2">
    <citation type="journal article" date="2022" name="Mol. Ecol. Resour.">
        <title>The genomes of chicory, endive, great burdock and yacon provide insights into Asteraceae paleo-polyploidization history and plant inulin production.</title>
        <authorList>
            <person name="Fan W."/>
            <person name="Wang S."/>
            <person name="Wang H."/>
            <person name="Wang A."/>
            <person name="Jiang F."/>
            <person name="Liu H."/>
            <person name="Zhao H."/>
            <person name="Xu D."/>
            <person name="Zhang Y."/>
        </authorList>
    </citation>
    <scope>NUCLEOTIDE SEQUENCE [LARGE SCALE GENOMIC DNA]</scope>
    <source>
        <strain evidence="2">cv. Yunnan</strain>
        <tissue evidence="1">Leaves</tissue>
    </source>
</reference>
<evidence type="ECO:0000313" key="1">
    <source>
        <dbReference type="EMBL" id="KAI3744254.1"/>
    </source>
</evidence>
<proteinExistence type="predicted"/>
<organism evidence="1 2">
    <name type="scientific">Smallanthus sonchifolius</name>
    <dbReference type="NCBI Taxonomy" id="185202"/>
    <lineage>
        <taxon>Eukaryota</taxon>
        <taxon>Viridiplantae</taxon>
        <taxon>Streptophyta</taxon>
        <taxon>Embryophyta</taxon>
        <taxon>Tracheophyta</taxon>
        <taxon>Spermatophyta</taxon>
        <taxon>Magnoliopsida</taxon>
        <taxon>eudicotyledons</taxon>
        <taxon>Gunneridae</taxon>
        <taxon>Pentapetalae</taxon>
        <taxon>asterids</taxon>
        <taxon>campanulids</taxon>
        <taxon>Asterales</taxon>
        <taxon>Asteraceae</taxon>
        <taxon>Asteroideae</taxon>
        <taxon>Heliantheae alliance</taxon>
        <taxon>Millerieae</taxon>
        <taxon>Smallanthus</taxon>
    </lineage>
</organism>
<keyword evidence="2" id="KW-1185">Reference proteome</keyword>
<dbReference type="EMBL" id="CM042036">
    <property type="protein sequence ID" value="KAI3744254.1"/>
    <property type="molecule type" value="Genomic_DNA"/>
</dbReference>
<accession>A0ACB9DCB7</accession>
<reference evidence="2" key="1">
    <citation type="journal article" date="2022" name="Mol. Ecol. Resour.">
        <title>The genomes of chicory, endive, great burdock and yacon provide insights into Asteraceae palaeo-polyploidization history and plant inulin production.</title>
        <authorList>
            <person name="Fan W."/>
            <person name="Wang S."/>
            <person name="Wang H."/>
            <person name="Wang A."/>
            <person name="Jiang F."/>
            <person name="Liu H."/>
            <person name="Zhao H."/>
            <person name="Xu D."/>
            <person name="Zhang Y."/>
        </authorList>
    </citation>
    <scope>NUCLEOTIDE SEQUENCE [LARGE SCALE GENOMIC DNA]</scope>
    <source>
        <strain evidence="2">cv. Yunnan</strain>
    </source>
</reference>
<protein>
    <submittedName>
        <fullName evidence="1">Uncharacterized protein</fullName>
    </submittedName>
</protein>